<dbReference type="EMBL" id="HBUF01678803">
    <property type="protein sequence ID" value="CAG6791969.1"/>
    <property type="molecule type" value="Transcribed_RNA"/>
</dbReference>
<dbReference type="EMBL" id="HBUF01678804">
    <property type="protein sequence ID" value="CAG6791970.1"/>
    <property type="molecule type" value="Transcribed_RNA"/>
</dbReference>
<protein>
    <submittedName>
        <fullName evidence="1">Uncharacterized protein</fullName>
    </submittedName>
</protein>
<accession>A0A8D9FKI4</accession>
<name>A0A8D9FKI4_9HEMI</name>
<dbReference type="AlphaFoldDB" id="A0A8D9FKI4"/>
<sequence>MASSIASSSSMSLNSLNLNMDALVFDALKFLSAAGTPVDEQTILNTVNFKANATLSHGQIRNSLSALYNLHMIDVFVPLPMVSMMAFTGCCGDAGGCCGGGCCKSSCCGGCGCGRYYRVKIGSLV</sequence>
<evidence type="ECO:0000313" key="1">
    <source>
        <dbReference type="EMBL" id="CAG6791970.1"/>
    </source>
</evidence>
<proteinExistence type="predicted"/>
<organism evidence="1">
    <name type="scientific">Cacopsylla melanoneura</name>
    <dbReference type="NCBI Taxonomy" id="428564"/>
    <lineage>
        <taxon>Eukaryota</taxon>
        <taxon>Metazoa</taxon>
        <taxon>Ecdysozoa</taxon>
        <taxon>Arthropoda</taxon>
        <taxon>Hexapoda</taxon>
        <taxon>Insecta</taxon>
        <taxon>Pterygota</taxon>
        <taxon>Neoptera</taxon>
        <taxon>Paraneoptera</taxon>
        <taxon>Hemiptera</taxon>
        <taxon>Sternorrhyncha</taxon>
        <taxon>Psylloidea</taxon>
        <taxon>Psyllidae</taxon>
        <taxon>Psyllinae</taxon>
        <taxon>Cacopsylla</taxon>
    </lineage>
</organism>
<reference evidence="1" key="1">
    <citation type="submission" date="2021-05" db="EMBL/GenBank/DDBJ databases">
        <authorList>
            <person name="Alioto T."/>
            <person name="Alioto T."/>
            <person name="Gomez Garrido J."/>
        </authorList>
    </citation>
    <scope>NUCLEOTIDE SEQUENCE</scope>
</reference>